<evidence type="ECO:0000256" key="4">
    <source>
        <dbReference type="ARBA" id="ARBA00022729"/>
    </source>
</evidence>
<dbReference type="InterPro" id="IPR038404">
    <property type="entry name" value="TRAP_DctP_sf"/>
</dbReference>
<evidence type="ECO:0000256" key="2">
    <source>
        <dbReference type="ARBA" id="ARBA00009023"/>
    </source>
</evidence>
<reference evidence="6 7" key="1">
    <citation type="submission" date="2017-11" db="EMBL/GenBank/DDBJ databases">
        <title>Reclassification of Bisgaard taxon 7 as Conservatibacter flavescens gen. nov., sp. nov.</title>
        <authorList>
            <person name="Christensen H."/>
        </authorList>
    </citation>
    <scope>NUCLEOTIDE SEQUENCE [LARGE SCALE GENOMIC DNA]</scope>
    <source>
        <strain evidence="6 7">7_4</strain>
    </source>
</reference>
<keyword evidence="4 5" id="KW-0732">Signal</keyword>
<evidence type="ECO:0000313" key="6">
    <source>
        <dbReference type="EMBL" id="PJG86178.1"/>
    </source>
</evidence>
<feature type="signal peptide" evidence="5">
    <location>
        <begin position="1"/>
        <end position="23"/>
    </location>
</feature>
<comment type="similarity">
    <text evidence="2">Belongs to the bacterial solute-binding protein 7 family.</text>
</comment>
<evidence type="ECO:0000256" key="1">
    <source>
        <dbReference type="ARBA" id="ARBA00004196"/>
    </source>
</evidence>
<protein>
    <submittedName>
        <fullName evidence="6">C4-dicarboxylate ABC transporter</fullName>
    </submittedName>
</protein>
<comment type="caution">
    <text evidence="6">The sequence shown here is derived from an EMBL/GenBank/DDBJ whole genome shotgun (WGS) entry which is preliminary data.</text>
</comment>
<dbReference type="Gene3D" id="3.40.190.170">
    <property type="entry name" value="Bacterial extracellular solute-binding protein, family 7"/>
    <property type="match status" value="1"/>
</dbReference>
<evidence type="ECO:0000313" key="7">
    <source>
        <dbReference type="Proteomes" id="UP000229329"/>
    </source>
</evidence>
<sequence length="327" mass="36502">MKLKKLLFLSASLFALMTSSAYATTHMRLAHSAAAGNPKDLASIKFAELVEQYTEGRIKVDVGGNSRFADDAEALTNMRLGTLEFSANSQGTTSGIVKEFALIGLPFLFKDLNHTYKVMDGAVGEELNRYARQKGLEVLAIWDNGFRHTSNNAHPILTPEEMKGLKIRTPPDPMTLDIMRALGANPAPLAFSELYIALQQGVFDGQENPLMNIYFSKLYEVQKYISLTGHTYQTTPLLVSKRIWDKLSEQDKDAVKRAAEEAKNYNRQLSMQSDSELTGKLQELGVKINEINQAQFVEATKPVYDKWTKTNKAFAQLLLDEVQKAAQ</sequence>
<evidence type="ECO:0000256" key="5">
    <source>
        <dbReference type="SAM" id="SignalP"/>
    </source>
</evidence>
<dbReference type="Proteomes" id="UP000229329">
    <property type="component" value="Unassembled WGS sequence"/>
</dbReference>
<proteinExistence type="inferred from homology"/>
<organism evidence="6 7">
    <name type="scientific">Conservatibacter flavescens</name>
    <dbReference type="NCBI Taxonomy" id="28161"/>
    <lineage>
        <taxon>Bacteria</taxon>
        <taxon>Pseudomonadati</taxon>
        <taxon>Pseudomonadota</taxon>
        <taxon>Gammaproteobacteria</taxon>
        <taxon>Pasteurellales</taxon>
        <taxon>Pasteurellaceae</taxon>
        <taxon>Conservatibacter</taxon>
    </lineage>
</organism>
<evidence type="ECO:0000256" key="3">
    <source>
        <dbReference type="ARBA" id="ARBA00022448"/>
    </source>
</evidence>
<dbReference type="RefSeq" id="WP_100288110.1">
    <property type="nucleotide sequence ID" value="NZ_PHHA01000003.1"/>
</dbReference>
<dbReference type="PANTHER" id="PTHR33376">
    <property type="match status" value="1"/>
</dbReference>
<dbReference type="CDD" id="cd13603">
    <property type="entry name" value="PBP2_TRAP_Siap_TeaA_like"/>
    <property type="match status" value="1"/>
</dbReference>
<dbReference type="PANTHER" id="PTHR33376:SF4">
    <property type="entry name" value="SIALIC ACID-BINDING PERIPLASMIC PROTEIN SIAP"/>
    <property type="match status" value="1"/>
</dbReference>
<dbReference type="GO" id="GO:0055085">
    <property type="term" value="P:transmembrane transport"/>
    <property type="evidence" value="ECO:0007669"/>
    <property type="project" value="InterPro"/>
</dbReference>
<dbReference type="GO" id="GO:0030288">
    <property type="term" value="C:outer membrane-bounded periplasmic space"/>
    <property type="evidence" value="ECO:0007669"/>
    <property type="project" value="InterPro"/>
</dbReference>
<comment type="subcellular location">
    <subcellularLocation>
        <location evidence="1">Cell envelope</location>
    </subcellularLocation>
</comment>
<dbReference type="NCBIfam" id="NF037995">
    <property type="entry name" value="TRAP_S1"/>
    <property type="match status" value="1"/>
</dbReference>
<gene>
    <name evidence="6" type="ORF">CVP05_03130</name>
</gene>
<feature type="chain" id="PRO_5014974012" evidence="5">
    <location>
        <begin position="24"/>
        <end position="327"/>
    </location>
</feature>
<dbReference type="OrthoDB" id="9771186at2"/>
<dbReference type="EMBL" id="PHHA01000003">
    <property type="protein sequence ID" value="PJG86178.1"/>
    <property type="molecule type" value="Genomic_DNA"/>
</dbReference>
<accession>A0A2M8S504</accession>
<dbReference type="Pfam" id="PF03480">
    <property type="entry name" value="DctP"/>
    <property type="match status" value="1"/>
</dbReference>
<dbReference type="InterPro" id="IPR004682">
    <property type="entry name" value="TRAP_DctP"/>
</dbReference>
<dbReference type="AlphaFoldDB" id="A0A2M8S504"/>
<dbReference type="NCBIfam" id="TIGR00787">
    <property type="entry name" value="dctP"/>
    <property type="match status" value="1"/>
</dbReference>
<dbReference type="PIRSF" id="PIRSF006470">
    <property type="entry name" value="DctB"/>
    <property type="match status" value="1"/>
</dbReference>
<keyword evidence="3" id="KW-0813">Transport</keyword>
<name>A0A2M8S504_9PAST</name>
<keyword evidence="7" id="KW-1185">Reference proteome</keyword>
<dbReference type="InterPro" id="IPR018389">
    <property type="entry name" value="DctP_fam"/>
</dbReference>